<protein>
    <submittedName>
        <fullName evidence="1">Uncharacterized protein</fullName>
    </submittedName>
</protein>
<evidence type="ECO:0000313" key="1">
    <source>
        <dbReference type="EMBL" id="QHJ75658.1"/>
    </source>
</evidence>
<gene>
    <name evidence="1" type="ORF">vBAbaMPhT2_046</name>
</gene>
<keyword evidence="2" id="KW-1185">Reference proteome</keyword>
<sequence>MKVHLLVIDAIKAMQNDAKAELKRVDVRIDKIRRDMYKERRWRIRHNRPVGLADKTREKEVQQAKEALEATACMLRRHIRDYGDTICRIREIRRGNSKKNIHTIVENLFTSL</sequence>
<organism evidence="1 2">
    <name type="scientific">Acinetobacter phage vB_AbaM_PhT2</name>
    <dbReference type="NCBI Taxonomy" id="2690230"/>
    <lineage>
        <taxon>Viruses</taxon>
        <taxon>Duplodnaviria</taxon>
        <taxon>Heunggongvirae</taxon>
        <taxon>Uroviricota</taxon>
        <taxon>Caudoviricetes</taxon>
        <taxon>Pantevenvirales</taxon>
        <taxon>Straboviridae</taxon>
        <taxon>Twarogvirinae</taxon>
        <taxon>Hadassahvirus</taxon>
        <taxon>Hadassahvirus pht2</taxon>
    </lineage>
</organism>
<evidence type="ECO:0000313" key="2">
    <source>
        <dbReference type="Proteomes" id="UP000464274"/>
    </source>
</evidence>
<proteinExistence type="predicted"/>
<reference evidence="1 2" key="1">
    <citation type="submission" date="2019-12" db="EMBL/GenBank/DDBJ databases">
        <title>Developing bacteriophages as a method of controlling the opportunistic pathogen Acinetobacter baumannii in Thai hospitals.</title>
        <authorList>
            <person name="Styles K.M."/>
            <person name="Smith S.E."/>
            <person name="Thummeepak R."/>
            <person name="Leungtongkam U."/>
            <person name="Christie G.S."/>
            <person name="Millard A."/>
            <person name="Moat J."/>
            <person name="Dowson C.C."/>
            <person name="Wellington E.M."/>
            <person name="Sitthisak S."/>
            <person name="Sagona A.P."/>
        </authorList>
    </citation>
    <scope>NUCLEOTIDE SEQUENCE [LARGE SCALE GENOMIC DNA]</scope>
</reference>
<accession>A0A6B9SYN3</accession>
<dbReference type="Proteomes" id="UP000464274">
    <property type="component" value="Segment"/>
</dbReference>
<name>A0A6B9SYN3_9CAUD</name>
<dbReference type="EMBL" id="MN864865">
    <property type="protein sequence ID" value="QHJ75658.1"/>
    <property type="molecule type" value="Genomic_DNA"/>
</dbReference>